<dbReference type="EMBL" id="JAQQLF010000007">
    <property type="protein sequence ID" value="MDC7716831.1"/>
    <property type="molecule type" value="Genomic_DNA"/>
</dbReference>
<dbReference type="PANTHER" id="PTHR44809">
    <property type="match status" value="1"/>
</dbReference>
<accession>A0ABT5IWA7</accession>
<dbReference type="InterPro" id="IPR011990">
    <property type="entry name" value="TPR-like_helical_dom_sf"/>
</dbReference>
<evidence type="ECO:0000256" key="1">
    <source>
        <dbReference type="PROSITE-ProRule" id="PRU00339"/>
    </source>
</evidence>
<comment type="caution">
    <text evidence="2">The sequence shown here is derived from an EMBL/GenBank/DDBJ whole genome shotgun (WGS) entry which is preliminary data.</text>
</comment>
<dbReference type="SMART" id="SM00028">
    <property type="entry name" value="TPR"/>
    <property type="match status" value="5"/>
</dbReference>
<dbReference type="PROSITE" id="PS50005">
    <property type="entry name" value="TPR"/>
    <property type="match status" value="2"/>
</dbReference>
<evidence type="ECO:0000313" key="3">
    <source>
        <dbReference type="Proteomes" id="UP001219956"/>
    </source>
</evidence>
<dbReference type="Gene3D" id="3.40.50.2000">
    <property type="entry name" value="Glycogen Phosphorylase B"/>
    <property type="match status" value="1"/>
</dbReference>
<dbReference type="SUPFAM" id="SSF53756">
    <property type="entry name" value="UDP-Glycosyltransferase/glycogen phosphorylase"/>
    <property type="match status" value="1"/>
</dbReference>
<name>A0ABT5IWA7_9NEIS</name>
<keyword evidence="1" id="KW-0802">TPR repeat</keyword>
<protein>
    <submittedName>
        <fullName evidence="2">Tetratricopeptide repeat protein</fullName>
    </submittedName>
</protein>
<evidence type="ECO:0000313" key="2">
    <source>
        <dbReference type="EMBL" id="MDC7716831.1"/>
    </source>
</evidence>
<feature type="repeat" description="TPR" evidence="1">
    <location>
        <begin position="36"/>
        <end position="69"/>
    </location>
</feature>
<dbReference type="RefSeq" id="WP_272751215.1">
    <property type="nucleotide sequence ID" value="NZ_JAQQLF010000007.1"/>
</dbReference>
<dbReference type="PANTHER" id="PTHR44809:SF1">
    <property type="entry name" value="PROTEIN O-MANNOSYL-TRANSFERASE TMTC1"/>
    <property type="match status" value="1"/>
</dbReference>
<dbReference type="InterPro" id="IPR052943">
    <property type="entry name" value="TMTC_O-mannosyl-trnsfr"/>
</dbReference>
<dbReference type="SUPFAM" id="SSF48452">
    <property type="entry name" value="TPR-like"/>
    <property type="match status" value="1"/>
</dbReference>
<gene>
    <name evidence="2" type="ORF">PQU95_06325</name>
</gene>
<reference evidence="2 3" key="1">
    <citation type="submission" date="2023-01" db="EMBL/GenBank/DDBJ databases">
        <title>Novel species of the genus Vogesella isolated from rivers.</title>
        <authorList>
            <person name="Lu H."/>
        </authorList>
    </citation>
    <scope>NUCLEOTIDE SEQUENCE [LARGE SCALE GENOMIC DNA]</scope>
    <source>
        <strain evidence="2 3">DC21W</strain>
    </source>
</reference>
<sequence>MNTQAFEQGNQLMAAGQHQQAIACFDRCLQANPQDWQAWLNRGNARMALRQLNLALEDYLQASTLQPQASSVKVNLAVLLKELGELALADALLREVLAQEPGHADAWGNLGTICYYQADYAQAMHCQLQALALAGDNPARLNNLAMACIAALQPQQAEQQLRRALALPDAPAVCRFNLAVALLMQGRYAEAWPYYEARWAGLLQPRWPAQRWQGQPLAGKTLLLWAEQGLGDTLQMVRFVPQLRAANPDAHIVLAVQDSLLRLLAQLEGVTVLPLSGTLPAFDWQLPLMSLPGVLGIDLATLPRQPYLHSVLAQPPRQLPQTARLKVGLVWQAVPQGGGIAELARQGRSVPAEALLPLREVAGVDFYALQPGVVDPLLADWVQPLPLQDFADTAAMAAQLDLLVSADTAALHLMAALGKPVWVMMRAERAPFFLHQGDHSPWYDSVRLWCQPAAGDWTAVVAEVATALASLSRAARH</sequence>
<dbReference type="Pfam" id="PF13432">
    <property type="entry name" value="TPR_16"/>
    <property type="match status" value="3"/>
</dbReference>
<dbReference type="Proteomes" id="UP001219956">
    <property type="component" value="Unassembled WGS sequence"/>
</dbReference>
<organism evidence="2 3">
    <name type="scientific">Vogesella aquatica</name>
    <dbReference type="NCBI Taxonomy" id="2984206"/>
    <lineage>
        <taxon>Bacteria</taxon>
        <taxon>Pseudomonadati</taxon>
        <taxon>Pseudomonadota</taxon>
        <taxon>Betaproteobacteria</taxon>
        <taxon>Neisseriales</taxon>
        <taxon>Chromobacteriaceae</taxon>
        <taxon>Vogesella</taxon>
    </lineage>
</organism>
<keyword evidence="3" id="KW-1185">Reference proteome</keyword>
<proteinExistence type="predicted"/>
<dbReference type="InterPro" id="IPR019734">
    <property type="entry name" value="TPR_rpt"/>
</dbReference>
<feature type="repeat" description="TPR" evidence="1">
    <location>
        <begin position="2"/>
        <end position="35"/>
    </location>
</feature>
<dbReference type="Gene3D" id="1.25.40.10">
    <property type="entry name" value="Tetratricopeptide repeat domain"/>
    <property type="match status" value="2"/>
</dbReference>